<protein>
    <submittedName>
        <fullName evidence="3">DEAD/DEAH box helicase family protein</fullName>
    </submittedName>
</protein>
<dbReference type="InterPro" id="IPR006935">
    <property type="entry name" value="Helicase/UvrB_N"/>
</dbReference>
<dbReference type="SMART" id="SM00487">
    <property type="entry name" value="DEXDc"/>
    <property type="match status" value="1"/>
</dbReference>
<name>A0A9E2L2N8_9SPIR</name>
<dbReference type="InterPro" id="IPR007409">
    <property type="entry name" value="Restrct_endonuc_type1_HsdR_N"/>
</dbReference>
<evidence type="ECO:0000313" key="3">
    <source>
        <dbReference type="EMBL" id="MBU3850660.1"/>
    </source>
</evidence>
<reference evidence="3" key="1">
    <citation type="journal article" date="2021" name="PeerJ">
        <title>Extensive microbial diversity within the chicken gut microbiome revealed by metagenomics and culture.</title>
        <authorList>
            <person name="Gilroy R."/>
            <person name="Ravi A."/>
            <person name="Getino M."/>
            <person name="Pursley I."/>
            <person name="Horton D.L."/>
            <person name="Alikhan N.F."/>
            <person name="Baker D."/>
            <person name="Gharbi K."/>
            <person name="Hall N."/>
            <person name="Watson M."/>
            <person name="Adriaenssens E.M."/>
            <person name="Foster-Nyarko E."/>
            <person name="Jarju S."/>
            <person name="Secka A."/>
            <person name="Antonio M."/>
            <person name="Oren A."/>
            <person name="Chaudhuri R.R."/>
            <person name="La Ragione R."/>
            <person name="Hildebrand F."/>
            <person name="Pallen M.J."/>
        </authorList>
    </citation>
    <scope>NUCLEOTIDE SEQUENCE</scope>
    <source>
        <strain evidence="3">Gambia15-2214</strain>
    </source>
</reference>
<evidence type="ECO:0000313" key="4">
    <source>
        <dbReference type="Proteomes" id="UP000823914"/>
    </source>
</evidence>
<evidence type="ECO:0000259" key="2">
    <source>
        <dbReference type="PROSITE" id="PS51192"/>
    </source>
</evidence>
<dbReference type="InterPro" id="IPR014001">
    <property type="entry name" value="Helicase_ATP-bd"/>
</dbReference>
<dbReference type="Proteomes" id="UP000823914">
    <property type="component" value="Unassembled WGS sequence"/>
</dbReference>
<dbReference type="GO" id="GO:0009307">
    <property type="term" value="P:DNA restriction-modification system"/>
    <property type="evidence" value="ECO:0007669"/>
    <property type="project" value="UniProtKB-KW"/>
</dbReference>
<feature type="region of interest" description="Disordered" evidence="1">
    <location>
        <begin position="691"/>
        <end position="713"/>
    </location>
</feature>
<dbReference type="Pfam" id="PF08463">
    <property type="entry name" value="EcoEI_R_C"/>
    <property type="match status" value="1"/>
</dbReference>
<dbReference type="Pfam" id="PF04313">
    <property type="entry name" value="HSDR_N"/>
    <property type="match status" value="1"/>
</dbReference>
<dbReference type="GO" id="GO:0004386">
    <property type="term" value="F:helicase activity"/>
    <property type="evidence" value="ECO:0007669"/>
    <property type="project" value="UniProtKB-KW"/>
</dbReference>
<dbReference type="InterPro" id="IPR050742">
    <property type="entry name" value="Helicase_Restrict-Modif_Enz"/>
</dbReference>
<comment type="caution">
    <text evidence="3">The sequence shown here is derived from an EMBL/GenBank/DDBJ whole genome shotgun (WGS) entry which is preliminary data.</text>
</comment>
<proteinExistence type="predicted"/>
<dbReference type="GO" id="GO:0003677">
    <property type="term" value="F:DNA binding"/>
    <property type="evidence" value="ECO:0007669"/>
    <property type="project" value="UniProtKB-KW"/>
</dbReference>
<dbReference type="PANTHER" id="PTHR47396">
    <property type="entry name" value="TYPE I RESTRICTION ENZYME ECOKI R PROTEIN"/>
    <property type="match status" value="1"/>
</dbReference>
<accession>A0A9E2L2N8</accession>
<feature type="domain" description="Helicase ATP-binding" evidence="2">
    <location>
        <begin position="183"/>
        <end position="378"/>
    </location>
</feature>
<organism evidence="3 4">
    <name type="scientific">Candidatus Treponema excrementipullorum</name>
    <dbReference type="NCBI Taxonomy" id="2838768"/>
    <lineage>
        <taxon>Bacteria</taxon>
        <taxon>Pseudomonadati</taxon>
        <taxon>Spirochaetota</taxon>
        <taxon>Spirochaetia</taxon>
        <taxon>Spirochaetales</taxon>
        <taxon>Treponemataceae</taxon>
        <taxon>Treponema</taxon>
    </lineage>
</organism>
<dbReference type="PROSITE" id="PS51192">
    <property type="entry name" value="HELICASE_ATP_BIND_1"/>
    <property type="match status" value="1"/>
</dbReference>
<dbReference type="InterPro" id="IPR027417">
    <property type="entry name" value="P-loop_NTPase"/>
</dbReference>
<keyword evidence="3" id="KW-0067">ATP-binding</keyword>
<keyword evidence="3" id="KW-0547">Nucleotide-binding</keyword>
<keyword evidence="3" id="KW-0347">Helicase</keyword>
<evidence type="ECO:0000256" key="1">
    <source>
        <dbReference type="SAM" id="MobiDB-lite"/>
    </source>
</evidence>
<keyword evidence="3" id="KW-0378">Hydrolase</keyword>
<reference evidence="3" key="2">
    <citation type="submission" date="2021-04" db="EMBL/GenBank/DDBJ databases">
        <authorList>
            <person name="Gilroy R."/>
        </authorList>
    </citation>
    <scope>NUCLEOTIDE SEQUENCE</scope>
    <source>
        <strain evidence="3">Gambia15-2214</strain>
    </source>
</reference>
<sequence length="950" mass="107393">MVSYFDESSKDQRQSKPEEKARIKIDEMLKRAGWDVISRNEYSDMNNACAVTEGLLKGNLEADYVLFVGGKAVGILEAKRAENKLDTAVAEQAQGYSAGVPEWYQTWQKPLPFVFLSNGEILLFRDMRQEEVTYTRLPQMYTPKELVTMADIDAEYAALPALPPVGEKGLRQCQYDAIHSIELSFKQGKNKALISLATGAGKTFTACTLTYRQLTYTRVRRVLFLVDRNNLGRQAEGEFCQYRLTENGDVFNSLYAVCRLKTLEEARSAQVVVSTIQRLFSVLTGQPLFADDEEEEAEQAALFGDDEPEEEVELPDELFLPPDFFDLIIVDECHRSIYGKWQRVLNYFRSAKMVGLTATPTPEAEAFFDRNFASNYTFEDSVRDGVNVPPRIYRIKTKVTESGGQIRSGEKVNKKSKLTGAVREVKEEEQKYTSTQLDRSVINKEQIRTVVQAFKDSIYTALYPDRYPDWHFIPKTLFFAKSDSHADHIIEQIKKVFAVEFPEEKIPDHFVTKITYSAGNTNELIRDFRNKKEFRIAVTVTLVATGTDVKPLECVVFMRDVASAVLYTQMKGRGCRRIGDDILQSVTPNAAGKDCFYIIDAVGVTEHEHMIPGVEGGEGGQPPQPVPSLQRLLELLAHGNVGDDALMLLAGYLAKCLNKGDESDVREWGEIAGISLKDFVGRLTEALQPDSCVSADGRPETASNSLPPYTDINEPNTERKVLISELINNPSARQKILEINAGFIKILLPGEDELTYTGFGKEEAQTYIEAFETYMKDHKDDVEALRIIYNEEKIPITRAMLEDLQTKLLKADAMYKPQYIWQNYKIFKADNSVVPLESKDEREALTNLIQIARYVYGKTGTLVSPVRGYKQGFNLYAGQQQRPLTEEQRQLLEVIARYIVQNGAVTNTEIFDNLGSSYAMGLVQTFKRENVDTELRKLSVFILTDYTKVS</sequence>
<dbReference type="GO" id="GO:0009035">
    <property type="term" value="F:type I site-specific deoxyribonuclease activity"/>
    <property type="evidence" value="ECO:0007669"/>
    <property type="project" value="UniProtKB-EC"/>
</dbReference>
<dbReference type="Pfam" id="PF04851">
    <property type="entry name" value="ResIII"/>
    <property type="match status" value="1"/>
</dbReference>
<gene>
    <name evidence="3" type="ORF">IAA16_08845</name>
</gene>
<dbReference type="Gene3D" id="3.90.1570.30">
    <property type="match status" value="1"/>
</dbReference>
<dbReference type="GO" id="GO:0005829">
    <property type="term" value="C:cytosol"/>
    <property type="evidence" value="ECO:0007669"/>
    <property type="project" value="TreeGrafter"/>
</dbReference>
<dbReference type="AlphaFoldDB" id="A0A9E2L2N8"/>
<dbReference type="CDD" id="cd18799">
    <property type="entry name" value="SF2_C_EcoAI-like"/>
    <property type="match status" value="1"/>
</dbReference>
<dbReference type="Gene3D" id="3.40.50.300">
    <property type="entry name" value="P-loop containing nucleotide triphosphate hydrolases"/>
    <property type="match status" value="2"/>
</dbReference>
<dbReference type="SUPFAM" id="SSF52540">
    <property type="entry name" value="P-loop containing nucleoside triphosphate hydrolases"/>
    <property type="match status" value="2"/>
</dbReference>
<dbReference type="GO" id="GO:0005524">
    <property type="term" value="F:ATP binding"/>
    <property type="evidence" value="ECO:0007669"/>
    <property type="project" value="UniProtKB-KW"/>
</dbReference>
<dbReference type="PANTHER" id="PTHR47396:SF1">
    <property type="entry name" value="ATP-DEPENDENT HELICASE IRC3-RELATED"/>
    <property type="match status" value="1"/>
</dbReference>
<dbReference type="InterPro" id="IPR013670">
    <property type="entry name" value="EcoEI_R_C_dom"/>
</dbReference>
<dbReference type="EMBL" id="JAHLFV010000205">
    <property type="protein sequence ID" value="MBU3850660.1"/>
    <property type="molecule type" value="Genomic_DNA"/>
</dbReference>
<dbReference type="CDD" id="cd18032">
    <property type="entry name" value="DEXHc_RE_I_III_res"/>
    <property type="match status" value="1"/>
</dbReference>